<dbReference type="PANTHER" id="PTHR33309:SF3">
    <property type="entry name" value="CCHC-TYPE DOMAIN-CONTAINING PROTEIN"/>
    <property type="match status" value="1"/>
</dbReference>
<feature type="domain" description="Mutator-like transposase" evidence="1">
    <location>
        <begin position="55"/>
        <end position="145"/>
    </location>
</feature>
<dbReference type="Proteomes" id="UP000735302">
    <property type="component" value="Unassembled WGS sequence"/>
</dbReference>
<dbReference type="PANTHER" id="PTHR33309">
    <property type="entry name" value="KERATIN, ULTRA HIGH-SULFUR MATRIX PROTEIN-LIKE"/>
    <property type="match status" value="1"/>
</dbReference>
<dbReference type="Pfam" id="PF20700">
    <property type="entry name" value="Mutator"/>
    <property type="match status" value="1"/>
</dbReference>
<keyword evidence="3" id="KW-1185">Reference proteome</keyword>
<evidence type="ECO:0000313" key="2">
    <source>
        <dbReference type="EMBL" id="GFN88663.1"/>
    </source>
</evidence>
<proteinExistence type="predicted"/>
<comment type="caution">
    <text evidence="2">The sequence shown here is derived from an EMBL/GenBank/DDBJ whole genome shotgun (WGS) entry which is preliminary data.</text>
</comment>
<evidence type="ECO:0000259" key="1">
    <source>
        <dbReference type="Pfam" id="PF20700"/>
    </source>
</evidence>
<gene>
    <name evidence="2" type="ORF">PoB_001516900</name>
</gene>
<dbReference type="InterPro" id="IPR049012">
    <property type="entry name" value="Mutator_transp_dom"/>
</dbReference>
<organism evidence="2 3">
    <name type="scientific">Plakobranchus ocellatus</name>
    <dbReference type="NCBI Taxonomy" id="259542"/>
    <lineage>
        <taxon>Eukaryota</taxon>
        <taxon>Metazoa</taxon>
        <taxon>Spiralia</taxon>
        <taxon>Lophotrochozoa</taxon>
        <taxon>Mollusca</taxon>
        <taxon>Gastropoda</taxon>
        <taxon>Heterobranchia</taxon>
        <taxon>Euthyneura</taxon>
        <taxon>Panpulmonata</taxon>
        <taxon>Sacoglossa</taxon>
        <taxon>Placobranchoidea</taxon>
        <taxon>Plakobranchidae</taxon>
        <taxon>Plakobranchus</taxon>
    </lineage>
</organism>
<accession>A0AAV3Z035</accession>
<sequence>MVSLISGMGPYSLNNFCEYLEMPGLHKKTFNTIAKRVYKTGAWIKRETPHRYEQWRQEHIEKGECTINFEGSSSMMEVRAAEVLWSQSVQRHNLRSTTMVSDGESKAFNKLLEVQPYSPDMVILKEDCINHVSKRLGILLLTAARKGSRLGAMDMVDLQQRA</sequence>
<evidence type="ECO:0000313" key="3">
    <source>
        <dbReference type="Proteomes" id="UP000735302"/>
    </source>
</evidence>
<dbReference type="AlphaFoldDB" id="A0AAV3Z035"/>
<dbReference type="EMBL" id="BLXT01001861">
    <property type="protein sequence ID" value="GFN88663.1"/>
    <property type="molecule type" value="Genomic_DNA"/>
</dbReference>
<name>A0AAV3Z035_9GAST</name>
<protein>
    <recommendedName>
        <fullName evidence="1">Mutator-like transposase domain-containing protein</fullName>
    </recommendedName>
</protein>
<reference evidence="2 3" key="1">
    <citation type="journal article" date="2021" name="Elife">
        <title>Chloroplast acquisition without the gene transfer in kleptoplastic sea slugs, Plakobranchus ocellatus.</title>
        <authorList>
            <person name="Maeda T."/>
            <person name="Takahashi S."/>
            <person name="Yoshida T."/>
            <person name="Shimamura S."/>
            <person name="Takaki Y."/>
            <person name="Nagai Y."/>
            <person name="Toyoda A."/>
            <person name="Suzuki Y."/>
            <person name="Arimoto A."/>
            <person name="Ishii H."/>
            <person name="Satoh N."/>
            <person name="Nishiyama T."/>
            <person name="Hasebe M."/>
            <person name="Maruyama T."/>
            <person name="Minagawa J."/>
            <person name="Obokata J."/>
            <person name="Shigenobu S."/>
        </authorList>
    </citation>
    <scope>NUCLEOTIDE SEQUENCE [LARGE SCALE GENOMIC DNA]</scope>
</reference>